<evidence type="ECO:0000313" key="1">
    <source>
        <dbReference type="EMBL" id="GAG86453.1"/>
    </source>
</evidence>
<protein>
    <submittedName>
        <fullName evidence="1">Uncharacterized protein</fullName>
    </submittedName>
</protein>
<dbReference type="EMBL" id="BART01019460">
    <property type="protein sequence ID" value="GAG86453.1"/>
    <property type="molecule type" value="Genomic_DNA"/>
</dbReference>
<comment type="caution">
    <text evidence="1">The sequence shown here is derived from an EMBL/GenBank/DDBJ whole genome shotgun (WGS) entry which is preliminary data.</text>
</comment>
<proteinExistence type="predicted"/>
<reference evidence="1" key="1">
    <citation type="journal article" date="2014" name="Front. Microbiol.">
        <title>High frequency of phylogenetically diverse reductive dehalogenase-homologous genes in deep subseafloor sedimentary metagenomes.</title>
        <authorList>
            <person name="Kawai M."/>
            <person name="Futagami T."/>
            <person name="Toyoda A."/>
            <person name="Takaki Y."/>
            <person name="Nishi S."/>
            <person name="Hori S."/>
            <person name="Arai W."/>
            <person name="Tsubouchi T."/>
            <person name="Morono Y."/>
            <person name="Uchiyama I."/>
            <person name="Ito T."/>
            <person name="Fujiyama A."/>
            <person name="Inagaki F."/>
            <person name="Takami H."/>
        </authorList>
    </citation>
    <scope>NUCLEOTIDE SEQUENCE</scope>
    <source>
        <strain evidence="1">Expedition CK06-06</strain>
    </source>
</reference>
<sequence length="86" mass="10123">MENSLKGRLLIAYPDVDEEDIISSFSRNQIAGYHEAGYVRCAFDKFMIKTEENFCRLCRNKFRWKTRNARGNKKKWIYAEPIPVSG</sequence>
<gene>
    <name evidence="1" type="ORF">S01H4_36411</name>
</gene>
<organism evidence="1">
    <name type="scientific">marine sediment metagenome</name>
    <dbReference type="NCBI Taxonomy" id="412755"/>
    <lineage>
        <taxon>unclassified sequences</taxon>
        <taxon>metagenomes</taxon>
        <taxon>ecological metagenomes</taxon>
    </lineage>
</organism>
<accession>X1BQN7</accession>
<name>X1BQN7_9ZZZZ</name>
<dbReference type="AlphaFoldDB" id="X1BQN7"/>